<organism evidence="10 11">
    <name type="scientific">Paraburkholderia aspalathi</name>
    <dbReference type="NCBI Taxonomy" id="1324617"/>
    <lineage>
        <taxon>Bacteria</taxon>
        <taxon>Pseudomonadati</taxon>
        <taxon>Pseudomonadota</taxon>
        <taxon>Betaproteobacteria</taxon>
        <taxon>Burkholderiales</taxon>
        <taxon>Burkholderiaceae</taxon>
        <taxon>Paraburkholderia</taxon>
    </lineage>
</organism>
<evidence type="ECO:0000256" key="6">
    <source>
        <dbReference type="ARBA" id="ARBA00035033"/>
    </source>
</evidence>
<protein>
    <recommendedName>
        <fullName evidence="6">NAD(+) hydrolase ThsA</fullName>
        <ecNumber evidence="4">3.2.2.5</ecNumber>
    </recommendedName>
</protein>
<dbReference type="RefSeq" id="WP_093633967.1">
    <property type="nucleotide sequence ID" value="NZ_FPBH01000004.1"/>
</dbReference>
<keyword evidence="2" id="KW-0520">NAD</keyword>
<comment type="caution">
    <text evidence="8">Lacks conserved residue(s) required for the propagation of feature annotation.</text>
</comment>
<dbReference type="OrthoDB" id="4217949at2"/>
<dbReference type="CDD" id="cd01406">
    <property type="entry name" value="SIR2-like"/>
    <property type="match status" value="1"/>
</dbReference>
<dbReference type="GO" id="GO:0051607">
    <property type="term" value="P:defense response to virus"/>
    <property type="evidence" value="ECO:0007669"/>
    <property type="project" value="UniProtKB-KW"/>
</dbReference>
<evidence type="ECO:0000259" key="9">
    <source>
        <dbReference type="PROSITE" id="PS50305"/>
    </source>
</evidence>
<dbReference type="Pfam" id="PF18185">
    <property type="entry name" value="STALD"/>
    <property type="match status" value="1"/>
</dbReference>
<dbReference type="Pfam" id="PF13289">
    <property type="entry name" value="SIR2_2"/>
    <property type="match status" value="1"/>
</dbReference>
<evidence type="ECO:0000256" key="5">
    <source>
        <dbReference type="ARBA" id="ARBA00035014"/>
    </source>
</evidence>
<accession>A0A1I7BDY6</accession>
<dbReference type="EC" id="3.2.2.5" evidence="4"/>
<dbReference type="GO" id="GO:0003953">
    <property type="term" value="F:NAD+ nucleosidase activity"/>
    <property type="evidence" value="ECO:0007669"/>
    <property type="project" value="UniProtKB-EC"/>
</dbReference>
<evidence type="ECO:0000256" key="4">
    <source>
        <dbReference type="ARBA" id="ARBA00034327"/>
    </source>
</evidence>
<comment type="catalytic activity">
    <reaction evidence="7">
        <text>NAD(+) + H2O = ADP-D-ribose + nicotinamide + H(+)</text>
        <dbReference type="Rhea" id="RHEA:16301"/>
        <dbReference type="ChEBI" id="CHEBI:15377"/>
        <dbReference type="ChEBI" id="CHEBI:15378"/>
        <dbReference type="ChEBI" id="CHEBI:17154"/>
        <dbReference type="ChEBI" id="CHEBI:57540"/>
        <dbReference type="ChEBI" id="CHEBI:57967"/>
        <dbReference type="EC" id="3.2.2.5"/>
    </reaction>
    <physiologicalReaction direction="left-to-right" evidence="7">
        <dbReference type="Rhea" id="RHEA:16302"/>
    </physiologicalReaction>
</comment>
<reference evidence="10 11" key="1">
    <citation type="submission" date="2016-10" db="EMBL/GenBank/DDBJ databases">
        <authorList>
            <person name="de Groot N.N."/>
        </authorList>
    </citation>
    <scope>NUCLEOTIDE SEQUENCE [LARGE SCALE GENOMIC DNA]</scope>
    <source>
        <strain evidence="10 11">LMG 27731</strain>
    </source>
</reference>
<comment type="similarity">
    <text evidence="5">Belongs to the soluble Thoeris ThsA family.</text>
</comment>
<evidence type="ECO:0000256" key="1">
    <source>
        <dbReference type="ARBA" id="ARBA00022801"/>
    </source>
</evidence>
<evidence type="ECO:0000313" key="11">
    <source>
        <dbReference type="Proteomes" id="UP000198844"/>
    </source>
</evidence>
<dbReference type="SUPFAM" id="SSF52467">
    <property type="entry name" value="DHS-like NAD/FAD-binding domain"/>
    <property type="match status" value="1"/>
</dbReference>
<evidence type="ECO:0000256" key="8">
    <source>
        <dbReference type="PROSITE-ProRule" id="PRU00236"/>
    </source>
</evidence>
<keyword evidence="3" id="KW-0051">Antiviral defense</keyword>
<evidence type="ECO:0000313" key="10">
    <source>
        <dbReference type="EMBL" id="SFT85377.1"/>
    </source>
</evidence>
<keyword evidence="1" id="KW-0378">Hydrolase</keyword>
<evidence type="ECO:0000256" key="7">
    <source>
        <dbReference type="ARBA" id="ARBA00047575"/>
    </source>
</evidence>
<dbReference type="InterPro" id="IPR026590">
    <property type="entry name" value="Ssirtuin_cat_dom"/>
</dbReference>
<dbReference type="InterPro" id="IPR029035">
    <property type="entry name" value="DHS-like_NAD/FAD-binding_dom"/>
</dbReference>
<dbReference type="EMBL" id="FPBH01000004">
    <property type="protein sequence ID" value="SFT85377.1"/>
    <property type="molecule type" value="Genomic_DNA"/>
</dbReference>
<evidence type="ECO:0000256" key="3">
    <source>
        <dbReference type="ARBA" id="ARBA00023118"/>
    </source>
</evidence>
<sequence length="478" mass="53680">MAFSREIEAFAKEFAADISNNSAAIFAGAGMSKGAGYVDWAELLHDIAEELGLDVKLEHDLISVAQFHVNQLQNSAKLTRKIVEEFAEQAESTDTHEILARLPIGTYWTTNYDTLIEDSLREASKVADVKSDVEQLNTTRPKRDAVVYKMHGSVTHASKAILYKQQYEQYHRTHEPFVTALSGDLVSKTFLFIGFSFTDPNLDYVLSRLHTGAKRNHYCFMKREIESAGDDAETARYKIRKQELRIQDLKRFGIQTLLINKHEDIPKILRAIEARFLKKTVFIGGSAEEFGDWDRNDALNFIHSLSAQLVGNGYRVVSGFGWGVGSAVINGALETIYDNPEKFSEDQLLMRPFPQVASKGTELATLWKQYRQRMLSLAGVAIFVFGNKLDPNDKGKIVNANGMIAEFDIAMEKGAIPVPIGATGFAARDIWETVMAQPAKYYAEHDWLPPLVEKLGESELPPQELVRTLLTIVDRLNK</sequence>
<dbReference type="PROSITE" id="PS50305">
    <property type="entry name" value="SIRTUIN"/>
    <property type="match status" value="1"/>
</dbReference>
<name>A0A1I7BDY6_9BURK</name>
<dbReference type="Proteomes" id="UP000198844">
    <property type="component" value="Unassembled WGS sequence"/>
</dbReference>
<feature type="domain" description="Deacetylase sirtuin-type" evidence="9">
    <location>
        <begin position="1"/>
        <end position="280"/>
    </location>
</feature>
<dbReference type="InterPro" id="IPR041486">
    <property type="entry name" value="ThsA_STALD"/>
</dbReference>
<dbReference type="AlphaFoldDB" id="A0A1I7BDY6"/>
<evidence type="ECO:0000256" key="2">
    <source>
        <dbReference type="ARBA" id="ARBA00023027"/>
    </source>
</evidence>
<proteinExistence type="inferred from homology"/>
<gene>
    <name evidence="10" type="ORF">SAMN05192563_1004388</name>
</gene>